<keyword evidence="2" id="KW-1185">Reference proteome</keyword>
<dbReference type="OrthoDB" id="70514at2"/>
<proteinExistence type="predicted"/>
<evidence type="ECO:0000313" key="1">
    <source>
        <dbReference type="EMBL" id="AWN22747.1"/>
    </source>
</evidence>
<reference evidence="1 2" key="1">
    <citation type="submission" date="2018-05" db="EMBL/GenBank/DDBJ databases">
        <title>Complete Genome Sequence of Deinococcus sp. strain 17bor-2.</title>
        <authorList>
            <person name="Srinivasan S."/>
        </authorList>
    </citation>
    <scope>NUCLEOTIDE SEQUENCE [LARGE SCALE GENOMIC DNA]</scope>
    <source>
        <strain evidence="1 2">17bor-2</strain>
    </source>
</reference>
<dbReference type="RefSeq" id="WP_109826030.1">
    <property type="nucleotide sequence ID" value="NZ_CP029494.1"/>
</dbReference>
<dbReference type="EMBL" id="CP029494">
    <property type="protein sequence ID" value="AWN22747.1"/>
    <property type="molecule type" value="Genomic_DNA"/>
</dbReference>
<evidence type="ECO:0008006" key="3">
    <source>
        <dbReference type="Google" id="ProtNLM"/>
    </source>
</evidence>
<gene>
    <name evidence="1" type="ORF">DKM44_05475</name>
</gene>
<sequence>MALVFLVLALTAVSWALWKFRRPLGLELSGGQTVGEVTYDDAHDAQPPPQFRLSARSSFTPPDALPLKTRQYFFAPGEGIFYAELLATLAGSSFRVFPKARLDTIFQFTAPVPGLNLSRLAEHSVGFLVVEMPEFQPVLGLMLENGSAKHTGPGGPPDDPAMIALAFRSAHLPLLQIDAKRQIEADDLYKLMAPYLLRS</sequence>
<dbReference type="Proteomes" id="UP000245368">
    <property type="component" value="Chromosome"/>
</dbReference>
<accession>A0A2Z3JC59</accession>
<dbReference type="KEGG" id="dez:DKM44_05475"/>
<dbReference type="AlphaFoldDB" id="A0A2Z3JC59"/>
<evidence type="ECO:0000313" key="2">
    <source>
        <dbReference type="Proteomes" id="UP000245368"/>
    </source>
</evidence>
<protein>
    <recommendedName>
        <fullName evidence="3">DUF2726 domain-containing protein</fullName>
    </recommendedName>
</protein>
<organism evidence="1 2">
    <name type="scientific">Deinococcus irradiatisoli</name>
    <dbReference type="NCBI Taxonomy" id="2202254"/>
    <lineage>
        <taxon>Bacteria</taxon>
        <taxon>Thermotogati</taxon>
        <taxon>Deinococcota</taxon>
        <taxon>Deinococci</taxon>
        <taxon>Deinococcales</taxon>
        <taxon>Deinococcaceae</taxon>
        <taxon>Deinococcus</taxon>
    </lineage>
</organism>
<name>A0A2Z3JC59_9DEIO</name>